<dbReference type="GO" id="GO:0003899">
    <property type="term" value="F:DNA-directed RNA polymerase activity"/>
    <property type="evidence" value="ECO:0007669"/>
    <property type="project" value="UniProtKB-UniRule"/>
</dbReference>
<name>A0A1E4R3W0_9BACI</name>
<dbReference type="InterPro" id="IPR036161">
    <property type="entry name" value="RPB6/omega-like_sf"/>
</dbReference>
<dbReference type="PANTHER" id="PTHR34476:SF1">
    <property type="entry name" value="DNA-DIRECTED RNA POLYMERASE SUBUNIT OMEGA"/>
    <property type="match status" value="1"/>
</dbReference>
<protein>
    <recommendedName>
        <fullName evidence="3 10">DNA-directed RNA polymerase subunit omega</fullName>
        <shortName evidence="10">RNAP omega subunit</shortName>
        <ecNumber evidence="2 10">2.7.7.6</ecNumber>
    </recommendedName>
    <alternativeName>
        <fullName evidence="10">RNA polymerase omega subunit</fullName>
    </alternativeName>
    <alternativeName>
        <fullName evidence="8 10">Transcriptase subunit omega</fullName>
    </alternativeName>
</protein>
<evidence type="ECO:0000256" key="1">
    <source>
        <dbReference type="ARBA" id="ARBA00006711"/>
    </source>
</evidence>
<evidence type="ECO:0000256" key="5">
    <source>
        <dbReference type="ARBA" id="ARBA00022679"/>
    </source>
</evidence>
<dbReference type="GO" id="GO:0000428">
    <property type="term" value="C:DNA-directed RNA polymerase complex"/>
    <property type="evidence" value="ECO:0007669"/>
    <property type="project" value="UniProtKB-KW"/>
</dbReference>
<reference evidence="11 13" key="1">
    <citation type="submission" date="2016-09" db="EMBL/GenBank/DDBJ databases">
        <title>Draft genome sequence of the soil isolate, Lysinibacillus fusiformis M5, a potential hypoxanthine producer.</title>
        <authorList>
            <person name="Gallegos-Monterrosa R."/>
            <person name="Maroti G."/>
            <person name="Balint B."/>
            <person name="Kovacs A.T."/>
        </authorList>
    </citation>
    <scope>NUCLEOTIDE SEQUENCE [LARGE SCALE GENOMIC DNA]</scope>
    <source>
        <strain evidence="11 13">M5</strain>
    </source>
</reference>
<comment type="catalytic activity">
    <reaction evidence="9 10">
        <text>RNA(n) + a ribonucleoside 5'-triphosphate = RNA(n+1) + diphosphate</text>
        <dbReference type="Rhea" id="RHEA:21248"/>
        <dbReference type="Rhea" id="RHEA-COMP:14527"/>
        <dbReference type="Rhea" id="RHEA-COMP:17342"/>
        <dbReference type="ChEBI" id="CHEBI:33019"/>
        <dbReference type="ChEBI" id="CHEBI:61557"/>
        <dbReference type="ChEBI" id="CHEBI:140395"/>
        <dbReference type="EC" id="2.7.7.6"/>
    </reaction>
</comment>
<evidence type="ECO:0000256" key="8">
    <source>
        <dbReference type="ARBA" id="ARBA00029924"/>
    </source>
</evidence>
<dbReference type="HAMAP" id="MF_00366">
    <property type="entry name" value="RNApol_bact_RpoZ"/>
    <property type="match status" value="1"/>
</dbReference>
<dbReference type="AlphaFoldDB" id="A0A1E4R3W0"/>
<evidence type="ECO:0000313" key="14">
    <source>
        <dbReference type="Proteomes" id="UP000199410"/>
    </source>
</evidence>
<evidence type="ECO:0000313" key="11">
    <source>
        <dbReference type="EMBL" id="ODV55154.1"/>
    </source>
</evidence>
<evidence type="ECO:0000256" key="2">
    <source>
        <dbReference type="ARBA" id="ARBA00012418"/>
    </source>
</evidence>
<dbReference type="Proteomes" id="UP000094784">
    <property type="component" value="Unassembled WGS sequence"/>
</dbReference>
<dbReference type="EMBL" id="FOEL01000003">
    <property type="protein sequence ID" value="SEQ11531.1"/>
    <property type="molecule type" value="Genomic_DNA"/>
</dbReference>
<comment type="similarity">
    <text evidence="1 10">Belongs to the RNA polymerase subunit omega family.</text>
</comment>
<dbReference type="InterPro" id="IPR003716">
    <property type="entry name" value="DNA-dir_RNA_pol_omega"/>
</dbReference>
<comment type="subunit">
    <text evidence="10">The RNAP catalytic core consists of 2 alpha, 1 beta, 1 beta' and 1 omega subunit. When a sigma factor is associated with the core the holoenzyme is formed, which can initiate transcription.</text>
</comment>
<gene>
    <name evidence="10" type="primary">rpoZ</name>
    <name evidence="11" type="ORF">BG258_04225</name>
    <name evidence="12" type="ORF">SAMN02787113_01134</name>
</gene>
<keyword evidence="7 10" id="KW-0804">Transcription</keyword>
<dbReference type="GeneID" id="29443184"/>
<organism evidence="11 13">
    <name type="scientific">Lysinibacillus fusiformis</name>
    <dbReference type="NCBI Taxonomy" id="28031"/>
    <lineage>
        <taxon>Bacteria</taxon>
        <taxon>Bacillati</taxon>
        <taxon>Bacillota</taxon>
        <taxon>Bacilli</taxon>
        <taxon>Bacillales</taxon>
        <taxon>Bacillaceae</taxon>
        <taxon>Lysinibacillus</taxon>
    </lineage>
</organism>
<dbReference type="GO" id="GO:0003677">
    <property type="term" value="F:DNA binding"/>
    <property type="evidence" value="ECO:0007669"/>
    <property type="project" value="UniProtKB-UniRule"/>
</dbReference>
<dbReference type="KEGG" id="lfu:HR49_18805"/>
<evidence type="ECO:0000256" key="3">
    <source>
        <dbReference type="ARBA" id="ARBA00013725"/>
    </source>
</evidence>
<dbReference type="InterPro" id="IPR006110">
    <property type="entry name" value="Pol_omega/Rpo6/RPB6"/>
</dbReference>
<dbReference type="EC" id="2.7.7.6" evidence="2 10"/>
<dbReference type="Pfam" id="PF01192">
    <property type="entry name" value="RNA_pol_Rpb6"/>
    <property type="match status" value="1"/>
</dbReference>
<dbReference type="Gene3D" id="3.90.940.10">
    <property type="match status" value="1"/>
</dbReference>
<reference evidence="12 14" key="2">
    <citation type="submission" date="2016-10" db="EMBL/GenBank/DDBJ databases">
        <authorList>
            <person name="Varghese N."/>
            <person name="Submissions S."/>
        </authorList>
    </citation>
    <scope>NUCLEOTIDE SEQUENCE [LARGE SCALE GENOMIC DNA]</scope>
    <source>
        <strain evidence="12 14">TC-13</strain>
    </source>
</reference>
<evidence type="ECO:0000256" key="7">
    <source>
        <dbReference type="ARBA" id="ARBA00023163"/>
    </source>
</evidence>
<comment type="function">
    <text evidence="10">Promotes RNA polymerase assembly. Latches the N- and C-terminal regions of the beta' subunit thereby facilitating its interaction with the beta and alpha subunits.</text>
</comment>
<dbReference type="PANTHER" id="PTHR34476">
    <property type="entry name" value="DNA-DIRECTED RNA POLYMERASE SUBUNIT OMEGA"/>
    <property type="match status" value="1"/>
</dbReference>
<evidence type="ECO:0000256" key="4">
    <source>
        <dbReference type="ARBA" id="ARBA00022478"/>
    </source>
</evidence>
<dbReference type="OrthoDB" id="9815459at2"/>
<keyword evidence="5 10" id="KW-0808">Transferase</keyword>
<keyword evidence="4 10" id="KW-0240">DNA-directed RNA polymerase</keyword>
<keyword evidence="6 10" id="KW-0548">Nucleotidyltransferase</keyword>
<dbReference type="RefSeq" id="WP_008173785.1">
    <property type="nucleotide sequence ID" value="NZ_BJOM01000002.1"/>
</dbReference>
<dbReference type="EMBL" id="MECQ01000001">
    <property type="protein sequence ID" value="ODV55154.1"/>
    <property type="molecule type" value="Genomic_DNA"/>
</dbReference>
<dbReference type="SUPFAM" id="SSF63562">
    <property type="entry name" value="RPB6/omega subunit-like"/>
    <property type="match status" value="1"/>
</dbReference>
<evidence type="ECO:0000256" key="6">
    <source>
        <dbReference type="ARBA" id="ARBA00022695"/>
    </source>
</evidence>
<evidence type="ECO:0000256" key="9">
    <source>
        <dbReference type="ARBA" id="ARBA00048552"/>
    </source>
</evidence>
<sequence length="75" mass="8563">MLYPSVDALKKEIDSKYSLVSLASKRARQMQEEQNTERLHKYVSHKYVGKALEEVAAGVLTKVSQDESTVYEDEI</sequence>
<evidence type="ECO:0000313" key="12">
    <source>
        <dbReference type="EMBL" id="SEQ11531.1"/>
    </source>
</evidence>
<dbReference type="NCBIfam" id="TIGR00690">
    <property type="entry name" value="rpoZ"/>
    <property type="match status" value="1"/>
</dbReference>
<dbReference type="SMART" id="SM01409">
    <property type="entry name" value="RNA_pol_Rpb6"/>
    <property type="match status" value="1"/>
</dbReference>
<dbReference type="Proteomes" id="UP000199410">
    <property type="component" value="Unassembled WGS sequence"/>
</dbReference>
<comment type="caution">
    <text evidence="11">The sequence shown here is derived from an EMBL/GenBank/DDBJ whole genome shotgun (WGS) entry which is preliminary data.</text>
</comment>
<proteinExistence type="inferred from homology"/>
<accession>A0A1H8DFK6</accession>
<dbReference type="GO" id="GO:0006351">
    <property type="term" value="P:DNA-templated transcription"/>
    <property type="evidence" value="ECO:0007669"/>
    <property type="project" value="UniProtKB-UniRule"/>
</dbReference>
<accession>A0A1E4R3W0</accession>
<dbReference type="SMR" id="A0A1E4R3W0"/>
<evidence type="ECO:0000256" key="10">
    <source>
        <dbReference type="HAMAP-Rule" id="MF_00366"/>
    </source>
</evidence>
<evidence type="ECO:0000313" key="13">
    <source>
        <dbReference type="Proteomes" id="UP000094784"/>
    </source>
</evidence>